<dbReference type="Pfam" id="PF00583">
    <property type="entry name" value="Acetyltransf_1"/>
    <property type="match status" value="1"/>
</dbReference>
<dbReference type="Gene3D" id="3.40.630.30">
    <property type="match status" value="1"/>
</dbReference>
<gene>
    <name evidence="2" type="ORF">PAECIP111894_02939</name>
</gene>
<organism evidence="2 3">
    <name type="scientific">Paenibacillus pseudetheri</name>
    <dbReference type="NCBI Taxonomy" id="2897682"/>
    <lineage>
        <taxon>Bacteria</taxon>
        <taxon>Bacillati</taxon>
        <taxon>Bacillota</taxon>
        <taxon>Bacilli</taxon>
        <taxon>Bacillales</taxon>
        <taxon>Paenibacillaceae</taxon>
        <taxon>Paenibacillus</taxon>
    </lineage>
</organism>
<dbReference type="Proteomes" id="UP000838749">
    <property type="component" value="Unassembled WGS sequence"/>
</dbReference>
<dbReference type="InterPro" id="IPR000182">
    <property type="entry name" value="GNAT_dom"/>
</dbReference>
<evidence type="ECO:0000313" key="3">
    <source>
        <dbReference type="Proteomes" id="UP000838749"/>
    </source>
</evidence>
<feature type="domain" description="N-acetyltransferase" evidence="1">
    <location>
        <begin position="7"/>
        <end position="178"/>
    </location>
</feature>
<dbReference type="EMBL" id="CAKMAB010000014">
    <property type="protein sequence ID" value="CAH1056784.1"/>
    <property type="molecule type" value="Genomic_DNA"/>
</dbReference>
<evidence type="ECO:0000313" key="2">
    <source>
        <dbReference type="EMBL" id="CAH1056784.1"/>
    </source>
</evidence>
<protein>
    <recommendedName>
        <fullName evidence="1">N-acetyltransferase domain-containing protein</fullName>
    </recommendedName>
</protein>
<accession>A0ABM9BE93</accession>
<evidence type="ECO:0000259" key="1">
    <source>
        <dbReference type="PROSITE" id="PS51186"/>
    </source>
</evidence>
<dbReference type="PROSITE" id="PS51186">
    <property type="entry name" value="GNAT"/>
    <property type="match status" value="1"/>
</dbReference>
<proteinExistence type="predicted"/>
<keyword evidence="3" id="KW-1185">Reference proteome</keyword>
<dbReference type="RefSeq" id="WP_234534998.1">
    <property type="nucleotide sequence ID" value="NZ_CAKMAB010000014.1"/>
</dbReference>
<name>A0ABM9BE93_9BACL</name>
<dbReference type="SUPFAM" id="SSF55729">
    <property type="entry name" value="Acyl-CoA N-acyltransferases (Nat)"/>
    <property type="match status" value="1"/>
</dbReference>
<dbReference type="CDD" id="cd04301">
    <property type="entry name" value="NAT_SF"/>
    <property type="match status" value="1"/>
</dbReference>
<sequence length="180" mass="20207">MNETKHLTISTLTEGDYVSTCRVFEESISDAFNKEGLGHLQEDIQSETDHKKQKALSSLEQANSDTYFFIAKINGKVVGTISYGPCGETIQICAEHQLDHLGELGSLYVLPSYQGQGIGSALIKKMMIFLNEQGIGQFCLDSGYKRAQIKWQRKFGEPYKVVKDYWGPDSVHMVWLCNVS</sequence>
<comment type="caution">
    <text evidence="2">The sequence shown here is derived from an EMBL/GenBank/DDBJ whole genome shotgun (WGS) entry which is preliminary data.</text>
</comment>
<dbReference type="InterPro" id="IPR016181">
    <property type="entry name" value="Acyl_CoA_acyltransferase"/>
</dbReference>
<reference evidence="2" key="1">
    <citation type="submission" date="2021-12" db="EMBL/GenBank/DDBJ databases">
        <authorList>
            <person name="Criscuolo A."/>
        </authorList>
    </citation>
    <scope>NUCLEOTIDE SEQUENCE</scope>
    <source>
        <strain evidence="2">CIP111894</strain>
    </source>
</reference>